<reference evidence="12" key="1">
    <citation type="submission" date="2023-07" db="EMBL/GenBank/DDBJ databases">
        <title>30 novel species of actinomycetes from the DSMZ collection.</title>
        <authorList>
            <person name="Nouioui I."/>
        </authorList>
    </citation>
    <scope>NUCLEOTIDE SEQUENCE [LARGE SCALE GENOMIC DNA]</scope>
    <source>
        <strain evidence="12">DSM 44917</strain>
    </source>
</reference>
<keyword evidence="12" id="KW-1185">Reference proteome</keyword>
<dbReference type="InterPro" id="IPR005548">
    <property type="entry name" value="Cell_div_FtsQ/DivIB_C"/>
</dbReference>
<evidence type="ECO:0000256" key="7">
    <source>
        <dbReference type="ARBA" id="ARBA00023306"/>
    </source>
</evidence>
<evidence type="ECO:0000259" key="10">
    <source>
        <dbReference type="PROSITE" id="PS51779"/>
    </source>
</evidence>
<proteinExistence type="inferred from homology"/>
<dbReference type="EMBL" id="JAVREN010000032">
    <property type="protein sequence ID" value="MDT0309180.1"/>
    <property type="molecule type" value="Genomic_DNA"/>
</dbReference>
<dbReference type="PROSITE" id="PS51779">
    <property type="entry name" value="POTRA"/>
    <property type="match status" value="1"/>
</dbReference>
<keyword evidence="5 8" id="KW-1133">Transmembrane helix</keyword>
<dbReference type="RefSeq" id="WP_311632135.1">
    <property type="nucleotide sequence ID" value="NZ_JAVREN010000032.1"/>
</dbReference>
<comment type="function">
    <text evidence="8">Essential cell division protein.</text>
</comment>
<protein>
    <recommendedName>
        <fullName evidence="8">Cell division protein FtsQ</fullName>
    </recommendedName>
</protein>
<dbReference type="InterPro" id="IPR013685">
    <property type="entry name" value="POTRA_FtsQ_type"/>
</dbReference>
<dbReference type="PANTHER" id="PTHR37820">
    <property type="entry name" value="CELL DIVISION PROTEIN DIVIB"/>
    <property type="match status" value="1"/>
</dbReference>
<gene>
    <name evidence="8" type="primary">ftsQ</name>
    <name evidence="11" type="ORF">RM780_19750</name>
</gene>
<dbReference type="Gene3D" id="3.10.20.310">
    <property type="entry name" value="membrane protein fhac"/>
    <property type="match status" value="1"/>
</dbReference>
<dbReference type="InterPro" id="IPR050487">
    <property type="entry name" value="FtsQ_DivIB"/>
</dbReference>
<dbReference type="InterPro" id="IPR026579">
    <property type="entry name" value="FtsQ"/>
</dbReference>
<evidence type="ECO:0000256" key="1">
    <source>
        <dbReference type="ARBA" id="ARBA00004370"/>
    </source>
</evidence>
<dbReference type="PANTHER" id="PTHR37820:SF1">
    <property type="entry name" value="CELL DIVISION PROTEIN FTSQ"/>
    <property type="match status" value="1"/>
</dbReference>
<accession>A0ABU2LCE3</accession>
<evidence type="ECO:0000256" key="2">
    <source>
        <dbReference type="ARBA" id="ARBA00022475"/>
    </source>
</evidence>
<evidence type="ECO:0000256" key="4">
    <source>
        <dbReference type="ARBA" id="ARBA00022692"/>
    </source>
</evidence>
<feature type="domain" description="POTRA" evidence="10">
    <location>
        <begin position="64"/>
        <end position="137"/>
    </location>
</feature>
<dbReference type="Proteomes" id="UP001183388">
    <property type="component" value="Unassembled WGS sequence"/>
</dbReference>
<organism evidence="11 12">
    <name type="scientific">Streptomyces boetiae</name>
    <dbReference type="NCBI Taxonomy" id="3075541"/>
    <lineage>
        <taxon>Bacteria</taxon>
        <taxon>Bacillati</taxon>
        <taxon>Actinomycetota</taxon>
        <taxon>Actinomycetes</taxon>
        <taxon>Kitasatosporales</taxon>
        <taxon>Streptomycetaceae</taxon>
        <taxon>Streptomyces</taxon>
    </lineage>
</organism>
<dbReference type="InterPro" id="IPR034746">
    <property type="entry name" value="POTRA"/>
</dbReference>
<keyword evidence="3 8" id="KW-0132">Cell division</keyword>
<evidence type="ECO:0000313" key="12">
    <source>
        <dbReference type="Proteomes" id="UP001183388"/>
    </source>
</evidence>
<keyword evidence="4 8" id="KW-0812">Transmembrane</keyword>
<comment type="similarity">
    <text evidence="8">Belongs to the FtsQ/DivIB family. FtsQ subfamily.</text>
</comment>
<sequence>MAGVQTDRRRERPRADPARRPPARRPGPARFRLARRPRLLLAALVLALLLGGFGGWTLYGSDWLRVERVTVHWQDGVPRRLTEEQILQAAGVPLGSPMASLDKGAIRARLLERLPRLAGAEVVRGWPHGVTLKVTERRAAVLLPEGDGFSEVDRNGVVFGETDRAATGVPLLELRLEENASLRRFGEDRIRREAVSVAVALPGDLRRATRVIRVTTYDSITLELSDGRTVRWGSAEDSEAKAEALAAVMNAAGDARYFDVSVPTAPAAAGG</sequence>
<dbReference type="Pfam" id="PF03799">
    <property type="entry name" value="FtsQ_DivIB_C"/>
    <property type="match status" value="1"/>
</dbReference>
<comment type="caution">
    <text evidence="11">The sequence shown here is derived from an EMBL/GenBank/DDBJ whole genome shotgun (WGS) entry which is preliminary data.</text>
</comment>
<feature type="region of interest" description="Disordered" evidence="9">
    <location>
        <begin position="1"/>
        <end position="29"/>
    </location>
</feature>
<keyword evidence="7 8" id="KW-0131">Cell cycle</keyword>
<feature type="compositionally biased region" description="Basic and acidic residues" evidence="9">
    <location>
        <begin position="1"/>
        <end position="19"/>
    </location>
</feature>
<dbReference type="Pfam" id="PF08478">
    <property type="entry name" value="POTRA_1"/>
    <property type="match status" value="1"/>
</dbReference>
<dbReference type="HAMAP" id="MF_00911">
    <property type="entry name" value="FtsQ_subfam"/>
    <property type="match status" value="1"/>
</dbReference>
<comment type="subcellular location">
    <subcellularLocation>
        <location evidence="8">Cell membrane</location>
        <topology evidence="8">Single-pass type II membrane protein</topology>
    </subcellularLocation>
    <subcellularLocation>
        <location evidence="1">Membrane</location>
    </subcellularLocation>
    <text evidence="8">Localizes to the division septum.</text>
</comment>
<evidence type="ECO:0000256" key="9">
    <source>
        <dbReference type="SAM" id="MobiDB-lite"/>
    </source>
</evidence>
<evidence type="ECO:0000256" key="5">
    <source>
        <dbReference type="ARBA" id="ARBA00022989"/>
    </source>
</evidence>
<name>A0ABU2LCE3_9ACTN</name>
<keyword evidence="6 8" id="KW-0472">Membrane</keyword>
<evidence type="ECO:0000256" key="3">
    <source>
        <dbReference type="ARBA" id="ARBA00022618"/>
    </source>
</evidence>
<keyword evidence="2 8" id="KW-1003">Cell membrane</keyword>
<evidence type="ECO:0000256" key="8">
    <source>
        <dbReference type="HAMAP-Rule" id="MF_00911"/>
    </source>
</evidence>
<evidence type="ECO:0000313" key="11">
    <source>
        <dbReference type="EMBL" id="MDT0309180.1"/>
    </source>
</evidence>
<evidence type="ECO:0000256" key="6">
    <source>
        <dbReference type="ARBA" id="ARBA00023136"/>
    </source>
</evidence>